<comment type="caution">
    <text evidence="9">The sequence shown here is derived from an EMBL/GenBank/DDBJ whole genome shotgun (WGS) entry which is preliminary data.</text>
</comment>
<feature type="chain" id="PRO_5035180580" evidence="7">
    <location>
        <begin position="28"/>
        <end position="471"/>
    </location>
</feature>
<reference evidence="9" key="1">
    <citation type="submission" date="2020-09" db="EMBL/GenBank/DDBJ databases">
        <title>A novel bacterium of genus Neiella, isolated from South China Sea.</title>
        <authorList>
            <person name="Huang H."/>
            <person name="Mo K."/>
            <person name="Hu Y."/>
        </authorList>
    </citation>
    <scope>NUCLEOTIDE SEQUENCE</scope>
    <source>
        <strain evidence="9">HB171785</strain>
    </source>
</reference>
<dbReference type="CDD" id="cd16027">
    <property type="entry name" value="SGSH"/>
    <property type="match status" value="1"/>
</dbReference>
<dbReference type="GO" id="GO:0046872">
    <property type="term" value="F:metal ion binding"/>
    <property type="evidence" value="ECO:0007669"/>
    <property type="project" value="UniProtKB-KW"/>
</dbReference>
<dbReference type="GO" id="GO:0004065">
    <property type="term" value="F:arylsulfatase activity"/>
    <property type="evidence" value="ECO:0007669"/>
    <property type="project" value="TreeGrafter"/>
</dbReference>
<sequence>MAKPSAAKTPVKWALALIVAASLTACVSTKQSQPTETAAEDDTPPNIVLILSDDHAWNDYGFMGHDVVKTPALDQLASEGVTFKRGYVPTSLCRPSLATIATGLYAHQHGITGNDPSRKLPGGKNGAEYNKQRGEIIAKIDHVQTLPQLLRDKGYVSLQTGKWWEGSYQRGGFDEGMTRGFPEKGGRHGDDGLQIGRKGIAEITDFIDRTTAANKPFFVWYAPFMPHTPHTPPERLLKKYQDPSRPESIAKYYAMIEWFDETNGQIFDYLEQKGLKDNTLIVYVSDNGWVTNPTMAERFLPKSKQSPNESGVRTPIMYSLPSKFAPQMRTELTSSIDIVPTILAAAGVDVPQGLPGENLYQNMVQQTPIERDTIYGEGFAHDMDDLNDPESTLLYRWVIEGDWKLIVSYDGKNVSYQKYHNDFLVAPRLYNLADDEHEQHDLADQHPELVARLKAKLADWYPVKSRNILTN</sequence>
<evidence type="ECO:0000313" key="9">
    <source>
        <dbReference type="EMBL" id="MBD1391455.1"/>
    </source>
</evidence>
<evidence type="ECO:0000256" key="1">
    <source>
        <dbReference type="ARBA" id="ARBA00001913"/>
    </source>
</evidence>
<dbReference type="InterPro" id="IPR017850">
    <property type="entry name" value="Alkaline_phosphatase_core_sf"/>
</dbReference>
<dbReference type="Proteomes" id="UP000638014">
    <property type="component" value="Unassembled WGS sequence"/>
</dbReference>
<accession>A0A8J6UN67</accession>
<dbReference type="PANTHER" id="PTHR42693:SF42">
    <property type="entry name" value="ARYLSULFATASE G"/>
    <property type="match status" value="1"/>
</dbReference>
<comment type="cofactor">
    <cofactor evidence="1">
        <name>Ca(2+)</name>
        <dbReference type="ChEBI" id="CHEBI:29108"/>
    </cofactor>
</comment>
<dbReference type="InterPro" id="IPR050738">
    <property type="entry name" value="Sulfatase"/>
</dbReference>
<evidence type="ECO:0000256" key="7">
    <source>
        <dbReference type="SAM" id="SignalP"/>
    </source>
</evidence>
<evidence type="ECO:0000256" key="2">
    <source>
        <dbReference type="ARBA" id="ARBA00008779"/>
    </source>
</evidence>
<dbReference type="PANTHER" id="PTHR42693">
    <property type="entry name" value="ARYLSULFATASE FAMILY MEMBER"/>
    <property type="match status" value="1"/>
</dbReference>
<dbReference type="PROSITE" id="PS51257">
    <property type="entry name" value="PROKAR_LIPOPROTEIN"/>
    <property type="match status" value="1"/>
</dbReference>
<evidence type="ECO:0000256" key="4">
    <source>
        <dbReference type="ARBA" id="ARBA00022729"/>
    </source>
</evidence>
<proteinExistence type="inferred from homology"/>
<dbReference type="Pfam" id="PF00884">
    <property type="entry name" value="Sulfatase"/>
    <property type="match status" value="1"/>
</dbReference>
<name>A0A8J6UN67_9GAMM</name>
<protein>
    <submittedName>
        <fullName evidence="9">Sulfatase</fullName>
    </submittedName>
</protein>
<gene>
    <name evidence="9" type="ORF">IC617_18680</name>
</gene>
<keyword evidence="4 7" id="KW-0732">Signal</keyword>
<dbReference type="Gene3D" id="3.40.720.10">
    <property type="entry name" value="Alkaline Phosphatase, subunit A"/>
    <property type="match status" value="1"/>
</dbReference>
<evidence type="ECO:0000256" key="5">
    <source>
        <dbReference type="ARBA" id="ARBA00022801"/>
    </source>
</evidence>
<evidence type="ECO:0000256" key="3">
    <source>
        <dbReference type="ARBA" id="ARBA00022723"/>
    </source>
</evidence>
<organism evidence="9 10">
    <name type="scientific">Neiella litorisoli</name>
    <dbReference type="NCBI Taxonomy" id="2771431"/>
    <lineage>
        <taxon>Bacteria</taxon>
        <taxon>Pseudomonadati</taxon>
        <taxon>Pseudomonadota</taxon>
        <taxon>Gammaproteobacteria</taxon>
        <taxon>Alteromonadales</taxon>
        <taxon>Echinimonadaceae</taxon>
        <taxon>Neiella</taxon>
    </lineage>
</organism>
<dbReference type="EMBL" id="JACXAF010000041">
    <property type="protein sequence ID" value="MBD1391455.1"/>
    <property type="molecule type" value="Genomic_DNA"/>
</dbReference>
<dbReference type="Gene3D" id="3.30.1120.10">
    <property type="match status" value="1"/>
</dbReference>
<comment type="similarity">
    <text evidence="2">Belongs to the sulfatase family.</text>
</comment>
<evidence type="ECO:0000313" key="10">
    <source>
        <dbReference type="Proteomes" id="UP000638014"/>
    </source>
</evidence>
<keyword evidence="6" id="KW-0106">Calcium</keyword>
<evidence type="ECO:0000259" key="8">
    <source>
        <dbReference type="Pfam" id="PF00884"/>
    </source>
</evidence>
<dbReference type="InterPro" id="IPR000917">
    <property type="entry name" value="Sulfatase_N"/>
</dbReference>
<dbReference type="SUPFAM" id="SSF53649">
    <property type="entry name" value="Alkaline phosphatase-like"/>
    <property type="match status" value="1"/>
</dbReference>
<evidence type="ECO:0000256" key="6">
    <source>
        <dbReference type="ARBA" id="ARBA00022837"/>
    </source>
</evidence>
<keyword evidence="5" id="KW-0378">Hydrolase</keyword>
<dbReference type="AlphaFoldDB" id="A0A8J6UN67"/>
<feature type="domain" description="Sulfatase N-terminal" evidence="8">
    <location>
        <begin position="45"/>
        <end position="348"/>
    </location>
</feature>
<keyword evidence="3" id="KW-0479">Metal-binding</keyword>
<keyword evidence="10" id="KW-1185">Reference proteome</keyword>
<feature type="signal peptide" evidence="7">
    <location>
        <begin position="1"/>
        <end position="27"/>
    </location>
</feature>